<comment type="catalytic activity">
    <reaction evidence="12">
        <text>a (2S)-2-hydroxycarboxylate + O2 = a 2-oxocarboxylate + H2O2</text>
        <dbReference type="Rhea" id="RHEA:16789"/>
        <dbReference type="ChEBI" id="CHEBI:15379"/>
        <dbReference type="ChEBI" id="CHEBI:16240"/>
        <dbReference type="ChEBI" id="CHEBI:35179"/>
        <dbReference type="ChEBI" id="CHEBI:58123"/>
        <dbReference type="EC" id="1.1.3.15"/>
    </reaction>
    <physiologicalReaction direction="left-to-right" evidence="12">
        <dbReference type="Rhea" id="RHEA:16790"/>
    </physiologicalReaction>
</comment>
<dbReference type="Pfam" id="PF01070">
    <property type="entry name" value="FMN_dh"/>
    <property type="match status" value="2"/>
</dbReference>
<dbReference type="InterPro" id="IPR036361">
    <property type="entry name" value="SAP_dom_sf"/>
</dbReference>
<dbReference type="EC" id="1.1.3.15" evidence="3"/>
<dbReference type="OrthoDB" id="690722at2759"/>
<evidence type="ECO:0000256" key="4">
    <source>
        <dbReference type="ARBA" id="ARBA00022630"/>
    </source>
</evidence>
<feature type="compositionally biased region" description="Acidic residues" evidence="16">
    <location>
        <begin position="13"/>
        <end position="47"/>
    </location>
</feature>
<dbReference type="SUPFAM" id="SSF51395">
    <property type="entry name" value="FMN-linked oxidoreductases"/>
    <property type="match status" value="2"/>
</dbReference>
<feature type="region of interest" description="Disordered" evidence="16">
    <location>
        <begin position="271"/>
        <end position="330"/>
    </location>
</feature>
<evidence type="ECO:0000256" key="11">
    <source>
        <dbReference type="ARBA" id="ARBA00024042"/>
    </source>
</evidence>
<gene>
    <name evidence="20" type="ORF">FNV43_RR08091</name>
</gene>
<dbReference type="InterPro" id="IPR056116">
    <property type="entry name" value="DUF7699"/>
</dbReference>
<dbReference type="FunFam" id="3.20.20.70:FF:000204">
    <property type="entry name" value="Peroxisomal (S)-2-hydroxy-acid oxidase GLO4"/>
    <property type="match status" value="1"/>
</dbReference>
<dbReference type="Gene3D" id="3.20.20.70">
    <property type="entry name" value="Aldolase class I"/>
    <property type="match status" value="2"/>
</dbReference>
<keyword evidence="4" id="KW-0285">Flavoprotein</keyword>
<evidence type="ECO:0000256" key="2">
    <source>
        <dbReference type="ARBA" id="ARBA00004275"/>
    </source>
</evidence>
<dbReference type="SMART" id="SM00513">
    <property type="entry name" value="SAP"/>
    <property type="match status" value="1"/>
</dbReference>
<keyword evidence="10" id="KW-0576">Peroxisome</keyword>
<dbReference type="PROSITE" id="PS00557">
    <property type="entry name" value="FMN_HYDROXY_ACID_DH_1"/>
    <property type="match status" value="1"/>
</dbReference>
<feature type="domain" description="FMN hydroxy acid dehydrogenase" evidence="19">
    <location>
        <begin position="648"/>
        <end position="957"/>
    </location>
</feature>
<dbReference type="InterPro" id="IPR012133">
    <property type="entry name" value="Alpha-hydoxy_acid_DH_FMN"/>
</dbReference>
<dbReference type="EMBL" id="VOIH02000003">
    <property type="protein sequence ID" value="KAF3451995.1"/>
    <property type="molecule type" value="Genomic_DNA"/>
</dbReference>
<evidence type="ECO:0000259" key="17">
    <source>
        <dbReference type="PROSITE" id="PS50103"/>
    </source>
</evidence>
<dbReference type="GO" id="GO:0003973">
    <property type="term" value="F:(S)-2-hydroxy-acid oxidase activity"/>
    <property type="evidence" value="ECO:0007669"/>
    <property type="project" value="UniProtKB-EC"/>
</dbReference>
<feature type="zinc finger region" description="C3H1-type" evidence="15">
    <location>
        <begin position="450"/>
        <end position="472"/>
    </location>
</feature>
<keyword evidence="8 15" id="KW-0862">Zinc</keyword>
<dbReference type="PROSITE" id="PS50103">
    <property type="entry name" value="ZF_C3H1"/>
    <property type="match status" value="1"/>
</dbReference>
<comment type="catalytic activity">
    <reaction evidence="13">
        <text>2-hydroxyoctanoate + O2 = 2-oxooctanoate + H2O2</text>
        <dbReference type="Rhea" id="RHEA:67940"/>
        <dbReference type="ChEBI" id="CHEBI:15379"/>
        <dbReference type="ChEBI" id="CHEBI:16240"/>
        <dbReference type="ChEBI" id="CHEBI:133514"/>
        <dbReference type="ChEBI" id="CHEBI:176689"/>
    </reaction>
    <physiologicalReaction direction="left-to-right" evidence="13">
        <dbReference type="Rhea" id="RHEA:67941"/>
    </physiologicalReaction>
</comment>
<evidence type="ECO:0000256" key="14">
    <source>
        <dbReference type="ARBA" id="ARBA00051933"/>
    </source>
</evidence>
<feature type="region of interest" description="Disordered" evidence="16">
    <location>
        <begin position="1"/>
        <end position="47"/>
    </location>
</feature>
<evidence type="ECO:0000256" key="3">
    <source>
        <dbReference type="ARBA" id="ARBA00013087"/>
    </source>
</evidence>
<evidence type="ECO:0000256" key="6">
    <source>
        <dbReference type="ARBA" id="ARBA00022723"/>
    </source>
</evidence>
<evidence type="ECO:0000256" key="10">
    <source>
        <dbReference type="ARBA" id="ARBA00023140"/>
    </source>
</evidence>
<feature type="domain" description="FMN hydroxy acid dehydrogenase" evidence="19">
    <location>
        <begin position="516"/>
        <end position="631"/>
    </location>
</feature>
<comment type="similarity">
    <text evidence="11">Belongs to the FMN-dependent alpha-hydroxy acid dehydrogenase family.</text>
</comment>
<proteinExistence type="inferred from homology"/>
<evidence type="ECO:0000313" key="20">
    <source>
        <dbReference type="EMBL" id="KAF3451995.1"/>
    </source>
</evidence>
<dbReference type="GO" id="GO:0010181">
    <property type="term" value="F:FMN binding"/>
    <property type="evidence" value="ECO:0007669"/>
    <property type="project" value="InterPro"/>
</dbReference>
<feature type="compositionally biased region" description="Polar residues" evidence="16">
    <location>
        <begin position="301"/>
        <end position="330"/>
    </location>
</feature>
<dbReference type="SUPFAM" id="SSF90229">
    <property type="entry name" value="CCCH zinc finger"/>
    <property type="match status" value="1"/>
</dbReference>
<keyword evidence="5" id="KW-0288">FMN</keyword>
<dbReference type="InterPro" id="IPR000262">
    <property type="entry name" value="FMN-dep_DH"/>
</dbReference>
<dbReference type="InterPro" id="IPR036855">
    <property type="entry name" value="Znf_CCCH_sf"/>
</dbReference>
<dbReference type="GO" id="GO:0042742">
    <property type="term" value="P:defense response to bacterium"/>
    <property type="evidence" value="ECO:0007669"/>
    <property type="project" value="UniProtKB-ARBA"/>
</dbReference>
<comment type="cofactor">
    <cofactor evidence="1">
        <name>FMN</name>
        <dbReference type="ChEBI" id="CHEBI:58210"/>
    </cofactor>
</comment>
<dbReference type="Gene3D" id="2.30.30.1190">
    <property type="match status" value="1"/>
</dbReference>
<dbReference type="GO" id="GO:0008270">
    <property type="term" value="F:zinc ion binding"/>
    <property type="evidence" value="ECO:0007669"/>
    <property type="project" value="UniProtKB-KW"/>
</dbReference>
<name>A0A8K0HHT8_9ROSA</name>
<comment type="subcellular location">
    <subcellularLocation>
        <location evidence="2">Peroxisome</location>
    </subcellularLocation>
</comment>
<evidence type="ECO:0000256" key="12">
    <source>
        <dbReference type="ARBA" id="ARBA00029325"/>
    </source>
</evidence>
<dbReference type="PROSITE" id="PS51349">
    <property type="entry name" value="FMN_HYDROXY_ACID_DH_2"/>
    <property type="match status" value="2"/>
</dbReference>
<dbReference type="InterPro" id="IPR013785">
    <property type="entry name" value="Aldolase_TIM"/>
</dbReference>
<dbReference type="GO" id="GO:0005777">
    <property type="term" value="C:peroxisome"/>
    <property type="evidence" value="ECO:0007669"/>
    <property type="project" value="UniProtKB-SubCell"/>
</dbReference>
<evidence type="ECO:0000259" key="18">
    <source>
        <dbReference type="PROSITE" id="PS50800"/>
    </source>
</evidence>
<dbReference type="Gene3D" id="1.10.720.30">
    <property type="entry name" value="SAP domain"/>
    <property type="match status" value="1"/>
</dbReference>
<feature type="compositionally biased region" description="Basic residues" evidence="16">
    <location>
        <begin position="284"/>
        <end position="294"/>
    </location>
</feature>
<evidence type="ECO:0000256" key="1">
    <source>
        <dbReference type="ARBA" id="ARBA00001917"/>
    </source>
</evidence>
<dbReference type="InterPro" id="IPR003034">
    <property type="entry name" value="SAP_dom"/>
</dbReference>
<dbReference type="PANTHER" id="PTHR10578:SF67">
    <property type="entry name" value="PEROXISOMAL (S)-2-HYDROXYACID OXIDASE GLO3"/>
    <property type="match status" value="1"/>
</dbReference>
<sequence>MANHELSKCYPIDLEEEEEEDSCGSEDEYSSDDSECDQSYATDEEETVASFSKLSVKKKSETCMVDDMDLDSETDAGGKEIVVPERNEIDEKSFDEVQKSIGAGQLEKLKVEQCKVYLRKNGLRLTGNKDTLIQRIKEHLDILNGGGEKKYPPSSFVLNCKGDACTGDVVMFEQNVYETFNLASRSASGPPCGTRTVAGRVVKESYGASKQQHTFTIEVLWSKGEKPLPPLHQLLIKGRNLYRLKTLRQRWEDEGERQQVLMEKHLRGSLARSDREVRFQEKEKKKRLKAKRISRKESNRKQSQTNSTLAPKSSLPPQQSGLSVSSGTPEYQTQRLGAYAGSNIPAVPHQRFGLHGNSDKQDRQINQVFENVVVTDRDKKCIETRDVRHRINDLLAARGPRFYLNGNGAPVNTFSSINNGIKEFPSSQRPSLTTMNKFHPVRKDSMLQHLCRHYAKGRCHFGDNCKFSHGAREEYGQRREESLKNLHITTSAGHRMVKIYHELANSDQGVTHEDGMAVEAGVSGIVVSNHGARRIDYSPATISVVHAVGGKVPVLFDGGLRRGTDVFKALALGAKAVLVGRPIIYGLAAMEEHEVKRVLEMPRDELELTIALSGCPSQNRRGVCSTLIGEMASEPVNVNEFKNWLSKLQPRILVDVTKIDMSTTVLGYRISAPIMLAPTAMHQFAHPEGEVATARGAAASNTIMVLSYGSTCTIEEVASSCNAVRFFQLYVYKRRDITAQLVQRAEKSGFKALVLTVDVPRLGRREADIKNKMVAPQLRNLEGLISTTLDSGDGSRLTTYIKETMDASFCWEDIGWLRSITSLPILIKGVLTDEDARMAVEAGIEGIIVSNHGARQLDYTPATISVLEEVVHAVGGKVPVLFDGGVRRGTDVFKALGLGAKAVLVGRPIIYGLAAMGEYGVRCVLEMLKDELELTMALSGCLSVQHITRGHVRTEREKLHSML</sequence>
<feature type="domain" description="SAP" evidence="18">
    <location>
        <begin position="106"/>
        <end position="140"/>
    </location>
</feature>
<evidence type="ECO:0000256" key="5">
    <source>
        <dbReference type="ARBA" id="ARBA00022643"/>
    </source>
</evidence>
<dbReference type="Proteomes" id="UP000796880">
    <property type="component" value="Unassembled WGS sequence"/>
</dbReference>
<dbReference type="Pfam" id="PF18044">
    <property type="entry name" value="zf-CCCH_4"/>
    <property type="match status" value="1"/>
</dbReference>
<evidence type="ECO:0000256" key="8">
    <source>
        <dbReference type="ARBA" id="ARBA00022833"/>
    </source>
</evidence>
<dbReference type="InterPro" id="IPR008259">
    <property type="entry name" value="FMN_hydac_DH_AS"/>
</dbReference>
<protein>
    <recommendedName>
        <fullName evidence="3">(S)-2-hydroxy-acid oxidase</fullName>
        <ecNumber evidence="3">1.1.3.15</ecNumber>
    </recommendedName>
</protein>
<reference evidence="20" key="1">
    <citation type="submission" date="2020-03" db="EMBL/GenBank/DDBJ databases">
        <title>A high-quality chromosome-level genome assembly of a woody plant with both climbing and erect habits, Rhamnella rubrinervis.</title>
        <authorList>
            <person name="Lu Z."/>
            <person name="Yang Y."/>
            <person name="Zhu X."/>
            <person name="Sun Y."/>
        </authorList>
    </citation>
    <scope>NUCLEOTIDE SEQUENCE</scope>
    <source>
        <strain evidence="20">BYM</strain>
        <tissue evidence="20">Leaf</tissue>
    </source>
</reference>
<dbReference type="InterPro" id="IPR041367">
    <property type="entry name" value="Znf-CCCH_4"/>
</dbReference>
<keyword evidence="9" id="KW-0560">Oxidoreductase</keyword>
<dbReference type="SMART" id="SM00356">
    <property type="entry name" value="ZnF_C3H1"/>
    <property type="match status" value="1"/>
</dbReference>
<keyword evidence="7 15" id="KW-0863">Zinc-finger</keyword>
<evidence type="ECO:0000256" key="13">
    <source>
        <dbReference type="ARBA" id="ARBA00029327"/>
    </source>
</evidence>
<dbReference type="SUPFAM" id="SSF68906">
    <property type="entry name" value="SAP domain"/>
    <property type="match status" value="1"/>
</dbReference>
<dbReference type="CDD" id="cd02809">
    <property type="entry name" value="alpha_hydroxyacid_oxid_FMN"/>
    <property type="match status" value="1"/>
</dbReference>
<dbReference type="Pfam" id="PF24766">
    <property type="entry name" value="DUF7699"/>
    <property type="match status" value="1"/>
</dbReference>
<dbReference type="Pfam" id="PF02037">
    <property type="entry name" value="SAP"/>
    <property type="match status" value="1"/>
</dbReference>
<comment type="catalytic activity">
    <reaction evidence="14">
        <text>2-hydroxyhexanoate + O2 = 2-oxohexanoate + H2O2</text>
        <dbReference type="Rhea" id="RHEA:69372"/>
        <dbReference type="ChEBI" id="CHEBI:15379"/>
        <dbReference type="ChEBI" id="CHEBI:16240"/>
        <dbReference type="ChEBI" id="CHEBI:35177"/>
        <dbReference type="ChEBI" id="CHEBI:133738"/>
    </reaction>
    <physiologicalReaction direction="left-to-right" evidence="14">
        <dbReference type="Rhea" id="RHEA:69373"/>
    </physiologicalReaction>
</comment>
<evidence type="ECO:0000256" key="7">
    <source>
        <dbReference type="ARBA" id="ARBA00022771"/>
    </source>
</evidence>
<accession>A0A8K0HHT8</accession>
<comment type="caution">
    <text evidence="20">The sequence shown here is derived from an EMBL/GenBank/DDBJ whole genome shotgun (WGS) entry which is preliminary data.</text>
</comment>
<dbReference type="GO" id="GO:0050665">
    <property type="term" value="P:hydrogen peroxide biosynthetic process"/>
    <property type="evidence" value="ECO:0007669"/>
    <property type="project" value="UniProtKB-ARBA"/>
</dbReference>
<keyword evidence="6 15" id="KW-0479">Metal-binding</keyword>
<evidence type="ECO:0000256" key="15">
    <source>
        <dbReference type="PROSITE-ProRule" id="PRU00723"/>
    </source>
</evidence>
<dbReference type="PANTHER" id="PTHR10578">
    <property type="entry name" value="S -2-HYDROXY-ACID OXIDASE-RELATED"/>
    <property type="match status" value="1"/>
</dbReference>
<feature type="compositionally biased region" description="Basic and acidic residues" evidence="16">
    <location>
        <begin position="271"/>
        <end position="283"/>
    </location>
</feature>
<evidence type="ECO:0000259" key="19">
    <source>
        <dbReference type="PROSITE" id="PS51349"/>
    </source>
</evidence>
<feature type="domain" description="C3H1-type" evidence="17">
    <location>
        <begin position="450"/>
        <end position="472"/>
    </location>
</feature>
<evidence type="ECO:0000313" key="21">
    <source>
        <dbReference type="Proteomes" id="UP000796880"/>
    </source>
</evidence>
<dbReference type="InterPro" id="IPR037396">
    <property type="entry name" value="FMN_HAD"/>
</dbReference>
<evidence type="ECO:0000256" key="9">
    <source>
        <dbReference type="ARBA" id="ARBA00023002"/>
    </source>
</evidence>
<dbReference type="PROSITE" id="PS50800">
    <property type="entry name" value="SAP"/>
    <property type="match status" value="1"/>
</dbReference>
<evidence type="ECO:0000256" key="16">
    <source>
        <dbReference type="SAM" id="MobiDB-lite"/>
    </source>
</evidence>
<dbReference type="InterPro" id="IPR000571">
    <property type="entry name" value="Znf_CCCH"/>
</dbReference>
<keyword evidence="21" id="KW-1185">Reference proteome</keyword>
<dbReference type="AlphaFoldDB" id="A0A8K0HHT8"/>
<organism evidence="20 21">
    <name type="scientific">Rhamnella rubrinervis</name>
    <dbReference type="NCBI Taxonomy" id="2594499"/>
    <lineage>
        <taxon>Eukaryota</taxon>
        <taxon>Viridiplantae</taxon>
        <taxon>Streptophyta</taxon>
        <taxon>Embryophyta</taxon>
        <taxon>Tracheophyta</taxon>
        <taxon>Spermatophyta</taxon>
        <taxon>Magnoliopsida</taxon>
        <taxon>eudicotyledons</taxon>
        <taxon>Gunneridae</taxon>
        <taxon>Pentapetalae</taxon>
        <taxon>rosids</taxon>
        <taxon>fabids</taxon>
        <taxon>Rosales</taxon>
        <taxon>Rhamnaceae</taxon>
        <taxon>rhamnoid group</taxon>
        <taxon>Rhamneae</taxon>
        <taxon>Rhamnella</taxon>
    </lineage>
</organism>